<keyword evidence="1" id="KW-0472">Membrane</keyword>
<dbReference type="Proteomes" id="UP000246145">
    <property type="component" value="Unassembled WGS sequence"/>
</dbReference>
<proteinExistence type="predicted"/>
<keyword evidence="1" id="KW-0812">Transmembrane</keyword>
<dbReference type="RefSeq" id="WP_116517733.1">
    <property type="nucleotide sequence ID" value="NZ_JACCEX010000001.1"/>
</dbReference>
<reference evidence="2 3" key="1">
    <citation type="submission" date="2018-04" db="EMBL/GenBank/DDBJ databases">
        <title>Genomic Encyclopedia of Type Strains, Phase IV (KMG-IV): sequencing the most valuable type-strain genomes for metagenomic binning, comparative biology and taxonomic classification.</title>
        <authorList>
            <person name="Goeker M."/>
        </authorList>
    </citation>
    <scope>NUCLEOTIDE SEQUENCE [LARGE SCALE GENOMIC DNA]</scope>
    <source>
        <strain evidence="2 3">DSM 10065</strain>
    </source>
</reference>
<organism evidence="2 3">
    <name type="scientific">Pusillimonas noertemannii</name>
    <dbReference type="NCBI Taxonomy" id="305977"/>
    <lineage>
        <taxon>Bacteria</taxon>
        <taxon>Pseudomonadati</taxon>
        <taxon>Pseudomonadota</taxon>
        <taxon>Betaproteobacteria</taxon>
        <taxon>Burkholderiales</taxon>
        <taxon>Alcaligenaceae</taxon>
        <taxon>Pusillimonas</taxon>
    </lineage>
</organism>
<keyword evidence="1" id="KW-1133">Transmembrane helix</keyword>
<comment type="caution">
    <text evidence="2">The sequence shown here is derived from an EMBL/GenBank/DDBJ whole genome shotgun (WGS) entry which is preliminary data.</text>
</comment>
<evidence type="ECO:0000256" key="1">
    <source>
        <dbReference type="SAM" id="Phobius"/>
    </source>
</evidence>
<feature type="transmembrane region" description="Helical" evidence="1">
    <location>
        <begin position="6"/>
        <end position="25"/>
    </location>
</feature>
<name>A0A2U1CS02_9BURK</name>
<accession>A0A2U1CS02</accession>
<protein>
    <submittedName>
        <fullName evidence="2">Uncharacterized protein</fullName>
    </submittedName>
</protein>
<evidence type="ECO:0000313" key="2">
    <source>
        <dbReference type="EMBL" id="PVY68675.1"/>
    </source>
</evidence>
<keyword evidence="3" id="KW-1185">Reference proteome</keyword>
<gene>
    <name evidence="2" type="ORF">C7440_1086</name>
</gene>
<dbReference type="AlphaFoldDB" id="A0A2U1CS02"/>
<dbReference type="EMBL" id="QEKO01000001">
    <property type="protein sequence ID" value="PVY68675.1"/>
    <property type="molecule type" value="Genomic_DNA"/>
</dbReference>
<sequence length="179" mass="19703">MWVSSILSGLAGGVLASGLTILYSYRLDKRKEHQAKTAHSFSLISALEAYAINCAGYIESAGEDIAEAYHTQDTNTLSKVRTPKFEIPANADFRTINAALASRVLTLPHLIRRSEEISFSIFVYNDAIEATYSSIKQCGIRGLSAWQLATELRCDARLPAPEFDTDWTFLAVLEKAANP</sequence>
<evidence type="ECO:0000313" key="3">
    <source>
        <dbReference type="Proteomes" id="UP000246145"/>
    </source>
</evidence>